<organism evidence="1 2">
    <name type="scientific">Ensete ventricosum</name>
    <name type="common">Abyssinian banana</name>
    <name type="synonym">Musa ensete</name>
    <dbReference type="NCBI Taxonomy" id="4639"/>
    <lineage>
        <taxon>Eukaryota</taxon>
        <taxon>Viridiplantae</taxon>
        <taxon>Streptophyta</taxon>
        <taxon>Embryophyta</taxon>
        <taxon>Tracheophyta</taxon>
        <taxon>Spermatophyta</taxon>
        <taxon>Magnoliopsida</taxon>
        <taxon>Liliopsida</taxon>
        <taxon>Zingiberales</taxon>
        <taxon>Musaceae</taxon>
        <taxon>Ensete</taxon>
    </lineage>
</organism>
<dbReference type="AlphaFoldDB" id="A0A427A781"/>
<comment type="caution">
    <text evidence="1">The sequence shown here is derived from an EMBL/GenBank/DDBJ whole genome shotgun (WGS) entry which is preliminary data.</text>
</comment>
<gene>
    <name evidence="1" type="ORF">B296_00003077</name>
</gene>
<evidence type="ECO:0000313" key="2">
    <source>
        <dbReference type="Proteomes" id="UP000287651"/>
    </source>
</evidence>
<dbReference type="Proteomes" id="UP000287651">
    <property type="component" value="Unassembled WGS sequence"/>
</dbReference>
<sequence length="417" mass="45966">MIVQEIHETQIIRPRPSLAMTLYLQKLCLVVCRYKLFLKCHIQLNQLWLLKQCSQISGYFYDFSKEQTIMLKVFLDDDHKSTADNHKKIESLYDTSGRYPPWPLLHLRTIPLLPPLLLPSAGTASATASSFPPFLLQQLHTLCAIFLTSLIYRRHLCSSPLFRTTTSLLPLSLQPTVATSSPSPPTSSHRCCPLPRLPLPPSTTAVPPLLFITAGPCFSPSSLLLTCRRCHPSLAAACHSSPLSLLPCCLLCFAAATAAHPCLCRWCCRPYLPRTVPPHWRTPVLQPHSHCHPYINRSCTLLFSSRTNPAIFLPTLLPPSSSPTTTTAACSRYPSSTLITAPPLASSSALLIFFPLHPPMSQPCPTVASSRSHPSPNPAAYRTLLLPLLLPRGTLLLIRIRCPLLVVSISTTVVSSL</sequence>
<accession>A0A427A781</accession>
<name>A0A427A781_ENSVE</name>
<proteinExistence type="predicted"/>
<reference evidence="1 2" key="1">
    <citation type="journal article" date="2014" name="Agronomy (Basel)">
        <title>A Draft Genome Sequence for Ensete ventricosum, the Drought-Tolerant Tree Against Hunger.</title>
        <authorList>
            <person name="Harrison J."/>
            <person name="Moore K.A."/>
            <person name="Paszkiewicz K."/>
            <person name="Jones T."/>
            <person name="Grant M."/>
            <person name="Ambacheew D."/>
            <person name="Muzemil S."/>
            <person name="Studholme D.J."/>
        </authorList>
    </citation>
    <scope>NUCLEOTIDE SEQUENCE [LARGE SCALE GENOMIC DNA]</scope>
</reference>
<dbReference type="EMBL" id="AMZH03003540">
    <property type="protein sequence ID" value="RRT72008.1"/>
    <property type="molecule type" value="Genomic_DNA"/>
</dbReference>
<protein>
    <submittedName>
        <fullName evidence="1">Uncharacterized protein</fullName>
    </submittedName>
</protein>
<evidence type="ECO:0000313" key="1">
    <source>
        <dbReference type="EMBL" id="RRT72008.1"/>
    </source>
</evidence>